<evidence type="ECO:0000256" key="6">
    <source>
        <dbReference type="ARBA" id="ARBA00023136"/>
    </source>
</evidence>
<dbReference type="EMBL" id="PDNB01000034">
    <property type="protein sequence ID" value="PGH14526.1"/>
    <property type="molecule type" value="Genomic_DNA"/>
</dbReference>
<feature type="chain" id="PRO_5011829088" description="1,3-beta-glucanosyltransferase" evidence="10">
    <location>
        <begin position="21"/>
        <end position="474"/>
    </location>
</feature>
<comment type="caution">
    <text evidence="12">The sequence shown here is derived from an EMBL/GenBank/DDBJ whole genome shotgun (WGS) entry which is preliminary data.</text>
</comment>
<keyword evidence="6 10" id="KW-0472">Membrane</keyword>
<dbReference type="Pfam" id="PF03198">
    <property type="entry name" value="Glyco_hydro_72"/>
    <property type="match status" value="1"/>
</dbReference>
<keyword evidence="13" id="KW-1185">Reference proteome</keyword>
<evidence type="ECO:0000256" key="11">
    <source>
        <dbReference type="SAM" id="MobiDB-lite"/>
    </source>
</evidence>
<dbReference type="GO" id="GO:0071970">
    <property type="term" value="P:fungal-type cell wall (1-&gt;3)-beta-D-glucan biosynthetic process"/>
    <property type="evidence" value="ECO:0007669"/>
    <property type="project" value="TreeGrafter"/>
</dbReference>
<dbReference type="InterPro" id="IPR004886">
    <property type="entry name" value="Glucanosyltransferase"/>
</dbReference>
<evidence type="ECO:0000256" key="4">
    <source>
        <dbReference type="ARBA" id="ARBA00022679"/>
    </source>
</evidence>
<keyword evidence="5 10" id="KW-0732">Signal</keyword>
<dbReference type="InterPro" id="IPR017853">
    <property type="entry name" value="GH"/>
</dbReference>
<comment type="function">
    <text evidence="9">Splits internally a 1,3-beta-glucan molecule and transfers the newly generated reducing end (the donor) to the non-reducing end of another 1,3-beta-glucan molecule (the acceptor) forming a 1,3-beta linkage, resulting in the elongation of 1,3-beta-glucan chains in the cell wall. Involved in cell wall morphogenesis.</text>
</comment>
<dbReference type="PANTHER" id="PTHR31468:SF4">
    <property type="entry name" value="1,3-BETA-GLUCANOSYLTRANSFERASE GAS3-RELATED"/>
    <property type="match status" value="1"/>
</dbReference>
<evidence type="ECO:0000256" key="3">
    <source>
        <dbReference type="ARBA" id="ARBA00022622"/>
    </source>
</evidence>
<evidence type="ECO:0000256" key="8">
    <source>
        <dbReference type="ARBA" id="ARBA00023288"/>
    </source>
</evidence>
<keyword evidence="7" id="KW-0325">Glycoprotein</keyword>
<comment type="similarity">
    <text evidence="2 10">Belongs to the glycosyl hydrolase 72 family.</text>
</comment>
<evidence type="ECO:0000256" key="9">
    <source>
        <dbReference type="ARBA" id="ARBA00025026"/>
    </source>
</evidence>
<dbReference type="Gene3D" id="3.20.20.80">
    <property type="entry name" value="Glycosidases"/>
    <property type="match status" value="1"/>
</dbReference>
<evidence type="ECO:0000256" key="7">
    <source>
        <dbReference type="ARBA" id="ARBA00023180"/>
    </source>
</evidence>
<sequence>MTLIRVFTALFALLSSTVLAVTPIKVEGSQFINAATKKRFQIIGVDYQPGGASAYNEENKSDPLSDGDICLRDAALLQRLGVNTIRIYNLNPGLNHDLCVSIFNAAGIYLILDVNSPIAHESLNRVEPWTTYHKGYMERVFGVIEAFKDYPNVLAFFGGNEVINEDAVKQVPAYIRAVQRDMKQYIANHSPRPIPVGYSAADIRDILADTWAYFSCNIEDDPDSISDFFGLNSYSWCGDATFESAGYNTLVDQFKDTTLPVFFSEYGCNEVQPRIFTEVAALYGKQMVSAMGGGLIYEYSQEDNDYGIVELHENNTATTMIDYDNLMEQYSKIDIALLESVDQAGATKKPVKCTPDLIKDDKFFENDFKIPPPTEGIPDMIKNGISSPNKGKLVEVKETNVKFDVFNKDGRKLEGLQIKILEDFQSNLPGENTSGAPGEPDFGSEDKEDAATSLSRSNVLSLLAIGAGATLLML</sequence>
<evidence type="ECO:0000256" key="5">
    <source>
        <dbReference type="ARBA" id="ARBA00022729"/>
    </source>
</evidence>
<dbReference type="Proteomes" id="UP000223968">
    <property type="component" value="Unassembled WGS sequence"/>
</dbReference>
<keyword evidence="8 10" id="KW-0449">Lipoprotein</keyword>
<keyword evidence="3 10" id="KW-0336">GPI-anchor</keyword>
<dbReference type="SUPFAM" id="SSF51445">
    <property type="entry name" value="(Trans)glycosidases"/>
    <property type="match status" value="1"/>
</dbReference>
<comment type="subcellular location">
    <subcellularLocation>
        <location evidence="1 10">Cell membrane</location>
        <topology evidence="1 10">Lipid-anchor</topology>
        <topology evidence="1 10">GPI-anchor</topology>
    </subcellularLocation>
</comment>
<dbReference type="FunFam" id="3.20.20.80:FF:000032">
    <property type="entry name" value="1,3-beta-glucanosyltransferase"/>
    <property type="match status" value="1"/>
</dbReference>
<protein>
    <recommendedName>
        <fullName evidence="10">1,3-beta-glucanosyltransferase</fullName>
        <ecNumber evidence="10">2.4.1.-</ecNumber>
    </recommendedName>
</protein>
<evidence type="ECO:0000313" key="13">
    <source>
        <dbReference type="Proteomes" id="UP000223968"/>
    </source>
</evidence>
<evidence type="ECO:0000256" key="10">
    <source>
        <dbReference type="RuleBase" id="RU361209"/>
    </source>
</evidence>
<organism evidence="12 13">
    <name type="scientific">Helicocarpus griseus UAMH5409</name>
    <dbReference type="NCBI Taxonomy" id="1447875"/>
    <lineage>
        <taxon>Eukaryota</taxon>
        <taxon>Fungi</taxon>
        <taxon>Dikarya</taxon>
        <taxon>Ascomycota</taxon>
        <taxon>Pezizomycotina</taxon>
        <taxon>Eurotiomycetes</taxon>
        <taxon>Eurotiomycetidae</taxon>
        <taxon>Onygenales</taxon>
        <taxon>Ajellomycetaceae</taxon>
        <taxon>Helicocarpus</taxon>
    </lineage>
</organism>
<dbReference type="GO" id="GO:0005886">
    <property type="term" value="C:plasma membrane"/>
    <property type="evidence" value="ECO:0007669"/>
    <property type="project" value="UniProtKB-SubCell"/>
</dbReference>
<keyword evidence="4 10" id="KW-0808">Transferase</keyword>
<evidence type="ECO:0000313" key="12">
    <source>
        <dbReference type="EMBL" id="PGH14526.1"/>
    </source>
</evidence>
<reference evidence="12 13" key="1">
    <citation type="submission" date="2017-10" db="EMBL/GenBank/DDBJ databases">
        <title>Comparative genomics in systemic dimorphic fungi from Ajellomycetaceae.</title>
        <authorList>
            <person name="Munoz J.F."/>
            <person name="Mcewen J.G."/>
            <person name="Clay O.K."/>
            <person name="Cuomo C.A."/>
        </authorList>
    </citation>
    <scope>NUCLEOTIDE SEQUENCE [LARGE SCALE GENOMIC DNA]</scope>
    <source>
        <strain evidence="12 13">UAMH5409</strain>
    </source>
</reference>
<accession>A0A2B7XZ88</accession>
<evidence type="ECO:0000256" key="2">
    <source>
        <dbReference type="ARBA" id="ARBA00007528"/>
    </source>
</evidence>
<dbReference type="AlphaFoldDB" id="A0A2B7XZ88"/>
<dbReference type="GO" id="GO:0042124">
    <property type="term" value="F:1,3-beta-glucanosyltransferase activity"/>
    <property type="evidence" value="ECO:0007669"/>
    <property type="project" value="TreeGrafter"/>
</dbReference>
<dbReference type="OrthoDB" id="421038at2759"/>
<evidence type="ECO:0000256" key="1">
    <source>
        <dbReference type="ARBA" id="ARBA00004609"/>
    </source>
</evidence>
<dbReference type="PANTHER" id="PTHR31468">
    <property type="entry name" value="1,3-BETA-GLUCANOSYLTRANSFERASE GAS1"/>
    <property type="match status" value="1"/>
</dbReference>
<gene>
    <name evidence="12" type="ORF">AJ79_03019</name>
</gene>
<name>A0A2B7XZ88_9EURO</name>
<dbReference type="GO" id="GO:0098552">
    <property type="term" value="C:side of membrane"/>
    <property type="evidence" value="ECO:0007669"/>
    <property type="project" value="UniProtKB-KW"/>
</dbReference>
<dbReference type="EC" id="2.4.1.-" evidence="10"/>
<feature type="signal peptide" evidence="10">
    <location>
        <begin position="1"/>
        <end position="20"/>
    </location>
</feature>
<proteinExistence type="inferred from homology"/>
<dbReference type="GO" id="GO:0031505">
    <property type="term" value="P:fungal-type cell wall organization"/>
    <property type="evidence" value="ECO:0007669"/>
    <property type="project" value="TreeGrafter"/>
</dbReference>
<feature type="region of interest" description="Disordered" evidence="11">
    <location>
        <begin position="427"/>
        <end position="450"/>
    </location>
</feature>